<evidence type="ECO:0000256" key="3">
    <source>
        <dbReference type="ARBA" id="ARBA00022679"/>
    </source>
</evidence>
<evidence type="ECO:0000259" key="5">
    <source>
        <dbReference type="SMART" id="SM00829"/>
    </source>
</evidence>
<feature type="domain" description="Enoyl reductase (ER)" evidence="5">
    <location>
        <begin position="37"/>
        <end position="347"/>
    </location>
</feature>
<dbReference type="PANTHER" id="PTHR45681">
    <property type="entry name" value="POLYKETIDE SYNTHASE 44-RELATED"/>
    <property type="match status" value="1"/>
</dbReference>
<evidence type="ECO:0000313" key="6">
    <source>
        <dbReference type="EMBL" id="TVY81979.1"/>
    </source>
</evidence>
<dbReference type="FunFam" id="3.40.50.720:FF:000209">
    <property type="entry name" value="Polyketide synthase Pks12"/>
    <property type="match status" value="1"/>
</dbReference>
<comment type="caution">
    <text evidence="6">The sequence shown here is derived from an EMBL/GenBank/DDBJ whole genome shotgun (WGS) entry which is preliminary data.</text>
</comment>
<keyword evidence="3" id="KW-0808">Transferase</keyword>
<evidence type="ECO:0000256" key="1">
    <source>
        <dbReference type="ARBA" id="ARBA00022450"/>
    </source>
</evidence>
<dbReference type="GO" id="GO:0016740">
    <property type="term" value="F:transferase activity"/>
    <property type="evidence" value="ECO:0007669"/>
    <property type="project" value="UniProtKB-KW"/>
</dbReference>
<accession>A0A8T9C890</accession>
<evidence type="ECO:0000256" key="2">
    <source>
        <dbReference type="ARBA" id="ARBA00022553"/>
    </source>
</evidence>
<dbReference type="GO" id="GO:1901336">
    <property type="term" value="P:lactone biosynthetic process"/>
    <property type="evidence" value="ECO:0007669"/>
    <property type="project" value="UniProtKB-ARBA"/>
</dbReference>
<dbReference type="GO" id="GO:0044550">
    <property type="term" value="P:secondary metabolite biosynthetic process"/>
    <property type="evidence" value="ECO:0007669"/>
    <property type="project" value="UniProtKB-ARBA"/>
</dbReference>
<evidence type="ECO:0000313" key="7">
    <source>
        <dbReference type="Proteomes" id="UP000469558"/>
    </source>
</evidence>
<gene>
    <name evidence="6" type="primary">afoG_1</name>
    <name evidence="6" type="ORF">LSUE1_G002354</name>
</gene>
<dbReference type="InterPro" id="IPR036291">
    <property type="entry name" value="NAD(P)-bd_dom_sf"/>
</dbReference>
<keyword evidence="1" id="KW-0596">Phosphopantetheine</keyword>
<dbReference type="InterPro" id="IPR050444">
    <property type="entry name" value="Polyketide_Synthase"/>
</dbReference>
<dbReference type="SUPFAM" id="SSF51735">
    <property type="entry name" value="NAD(P)-binding Rossmann-fold domains"/>
    <property type="match status" value="1"/>
</dbReference>
<reference evidence="6 7" key="1">
    <citation type="submission" date="2018-05" db="EMBL/GenBank/DDBJ databases">
        <title>Genome sequencing and assembly of the regulated plant pathogen Lachnellula willkommii and related sister species for the development of diagnostic species identification markers.</title>
        <authorList>
            <person name="Giroux E."/>
            <person name="Bilodeau G."/>
        </authorList>
    </citation>
    <scope>NUCLEOTIDE SEQUENCE [LARGE SCALE GENOMIC DNA]</scope>
    <source>
        <strain evidence="6 7">CBS 268.59</strain>
    </source>
</reference>
<sequence length="348" mass="37728">MLKQLLDPPDFANLHLLPDAPLYQEDRPLRLHVGVPGILDSLAFDDDEAYEDYANDDTIEIDSRAYGVNFRDVMVALDQLRERVMGVEVAGIISRLGSEAAAQGFAVGDRVFGFLVGPFASRARINWHAMAHIPEGMSFEDAASLPIVFGTAYECLINVARIQPGQSVLIHAAAGGVGQAAIIMARDYLGAEVYVTCGSQEKRELLMREYNVPAERIFSSRNASFVPGIMAATGGRGVDMVLNSLAGPLLQASFDVLAPYGHMVEIGKRDLEGSSLLDMGTFSKVASYTSVDILRTVGTRHSETQRLISEVARLAGQKIIKPVYPVTAYPIGQASKAFRLLQTGKHMG</sequence>
<dbReference type="PANTHER" id="PTHR45681:SF6">
    <property type="entry name" value="POLYKETIDE SYNTHASE 37"/>
    <property type="match status" value="1"/>
</dbReference>
<dbReference type="SUPFAM" id="SSF50129">
    <property type="entry name" value="GroES-like"/>
    <property type="match status" value="1"/>
</dbReference>
<dbReference type="AlphaFoldDB" id="A0A8T9C890"/>
<evidence type="ECO:0000256" key="4">
    <source>
        <dbReference type="ARBA" id="ARBA00023268"/>
    </source>
</evidence>
<name>A0A8T9C890_9HELO</name>
<dbReference type="InterPro" id="IPR020843">
    <property type="entry name" value="ER"/>
</dbReference>
<keyword evidence="7" id="KW-1185">Reference proteome</keyword>
<proteinExistence type="predicted"/>
<dbReference type="CDD" id="cd05195">
    <property type="entry name" value="enoyl_red"/>
    <property type="match status" value="1"/>
</dbReference>
<dbReference type="InterPro" id="IPR013154">
    <property type="entry name" value="ADH-like_N"/>
</dbReference>
<dbReference type="Gene3D" id="3.90.180.10">
    <property type="entry name" value="Medium-chain alcohol dehydrogenases, catalytic domain"/>
    <property type="match status" value="1"/>
</dbReference>
<keyword evidence="2" id="KW-0597">Phosphoprotein</keyword>
<dbReference type="SMART" id="SM00829">
    <property type="entry name" value="PKS_ER"/>
    <property type="match status" value="1"/>
</dbReference>
<keyword evidence="4" id="KW-0511">Multifunctional enzyme</keyword>
<dbReference type="InterPro" id="IPR011032">
    <property type="entry name" value="GroES-like_sf"/>
</dbReference>
<dbReference type="Pfam" id="PF13602">
    <property type="entry name" value="ADH_zinc_N_2"/>
    <property type="match status" value="1"/>
</dbReference>
<feature type="non-terminal residue" evidence="6">
    <location>
        <position position="1"/>
    </location>
</feature>
<dbReference type="GO" id="GO:0016491">
    <property type="term" value="F:oxidoreductase activity"/>
    <property type="evidence" value="ECO:0007669"/>
    <property type="project" value="InterPro"/>
</dbReference>
<dbReference type="EMBL" id="QGMK01000394">
    <property type="protein sequence ID" value="TVY81979.1"/>
    <property type="molecule type" value="Genomic_DNA"/>
</dbReference>
<organism evidence="6 7">
    <name type="scientific">Lachnellula suecica</name>
    <dbReference type="NCBI Taxonomy" id="602035"/>
    <lineage>
        <taxon>Eukaryota</taxon>
        <taxon>Fungi</taxon>
        <taxon>Dikarya</taxon>
        <taxon>Ascomycota</taxon>
        <taxon>Pezizomycotina</taxon>
        <taxon>Leotiomycetes</taxon>
        <taxon>Helotiales</taxon>
        <taxon>Lachnaceae</taxon>
        <taxon>Lachnellula</taxon>
    </lineage>
</organism>
<protein>
    <submittedName>
        <fullName evidence="6">Asperfuranone polyketide synthase afoG</fullName>
    </submittedName>
</protein>
<dbReference type="Proteomes" id="UP000469558">
    <property type="component" value="Unassembled WGS sequence"/>
</dbReference>
<dbReference type="Pfam" id="PF08240">
    <property type="entry name" value="ADH_N"/>
    <property type="match status" value="1"/>
</dbReference>
<dbReference type="OrthoDB" id="3565206at2759"/>